<organism evidence="7 8">
    <name type="scientific">Nocardia albiluteola</name>
    <dbReference type="NCBI Taxonomy" id="2842303"/>
    <lineage>
        <taxon>Bacteria</taxon>
        <taxon>Bacillati</taxon>
        <taxon>Actinomycetota</taxon>
        <taxon>Actinomycetes</taxon>
        <taxon>Mycobacteriales</taxon>
        <taxon>Nocardiaceae</taxon>
        <taxon>Nocardia</taxon>
    </lineage>
</organism>
<keyword evidence="8" id="KW-1185">Reference proteome</keyword>
<name>A0ABS6B7B1_9NOCA</name>
<evidence type="ECO:0000313" key="6">
    <source>
        <dbReference type="EMBL" id="MBU3062496.1"/>
    </source>
</evidence>
<dbReference type="InterPro" id="IPR050109">
    <property type="entry name" value="HTH-type_TetR-like_transc_reg"/>
</dbReference>
<dbReference type="InterPro" id="IPR036271">
    <property type="entry name" value="Tet_transcr_reg_TetR-rel_C_sf"/>
</dbReference>
<dbReference type="EMBL" id="JAHKNI010000004">
    <property type="protein sequence ID" value="MBU3062496.1"/>
    <property type="molecule type" value="Genomic_DNA"/>
</dbReference>
<gene>
    <name evidence="6" type="ORF">KO481_13310</name>
    <name evidence="7" type="ORF">KO481_29600</name>
</gene>
<dbReference type="PANTHER" id="PTHR30055">
    <property type="entry name" value="HTH-TYPE TRANSCRIPTIONAL REGULATOR RUTR"/>
    <property type="match status" value="1"/>
</dbReference>
<dbReference type="EMBL" id="JAHKNI010000011">
    <property type="protein sequence ID" value="MBU3065670.1"/>
    <property type="molecule type" value="Genomic_DNA"/>
</dbReference>
<dbReference type="Proteomes" id="UP000733379">
    <property type="component" value="Unassembled WGS sequence"/>
</dbReference>
<evidence type="ECO:0000256" key="1">
    <source>
        <dbReference type="ARBA" id="ARBA00023015"/>
    </source>
</evidence>
<proteinExistence type="predicted"/>
<dbReference type="PANTHER" id="PTHR30055:SF220">
    <property type="entry name" value="TETR-FAMILY REGULATORY PROTEIN"/>
    <property type="match status" value="1"/>
</dbReference>
<reference evidence="7 8" key="1">
    <citation type="submission" date="2021-06" db="EMBL/GenBank/DDBJ databases">
        <title>Actinomycetes sequencing.</title>
        <authorList>
            <person name="Shan Q."/>
        </authorList>
    </citation>
    <scope>NUCLEOTIDE SEQUENCE [LARGE SCALE GENOMIC DNA]</scope>
    <source>
        <strain evidence="7 8">NEAU-G5</strain>
    </source>
</reference>
<dbReference type="Gene3D" id="1.10.357.10">
    <property type="entry name" value="Tetracycline Repressor, domain 2"/>
    <property type="match status" value="1"/>
</dbReference>
<feature type="domain" description="HTH tetR-type" evidence="5">
    <location>
        <begin position="16"/>
        <end position="77"/>
    </location>
</feature>
<dbReference type="PROSITE" id="PS50977">
    <property type="entry name" value="HTH_TETR_2"/>
    <property type="match status" value="1"/>
</dbReference>
<keyword evidence="2 4" id="KW-0238">DNA-binding</keyword>
<feature type="DNA-binding region" description="H-T-H motif" evidence="4">
    <location>
        <begin position="40"/>
        <end position="59"/>
    </location>
</feature>
<dbReference type="InterPro" id="IPR009057">
    <property type="entry name" value="Homeodomain-like_sf"/>
</dbReference>
<evidence type="ECO:0000256" key="2">
    <source>
        <dbReference type="ARBA" id="ARBA00023125"/>
    </source>
</evidence>
<evidence type="ECO:0000256" key="3">
    <source>
        <dbReference type="ARBA" id="ARBA00023163"/>
    </source>
</evidence>
<dbReference type="Pfam" id="PF13305">
    <property type="entry name" value="TetR_C_33"/>
    <property type="match status" value="1"/>
</dbReference>
<keyword evidence="1" id="KW-0805">Transcription regulation</keyword>
<protein>
    <submittedName>
        <fullName evidence="7">TetR/AcrR family transcriptional regulator</fullName>
    </submittedName>
</protein>
<accession>A0ABS6B7B1</accession>
<evidence type="ECO:0000256" key="4">
    <source>
        <dbReference type="PROSITE-ProRule" id="PRU00335"/>
    </source>
</evidence>
<dbReference type="SUPFAM" id="SSF46689">
    <property type="entry name" value="Homeodomain-like"/>
    <property type="match status" value="1"/>
</dbReference>
<dbReference type="SUPFAM" id="SSF48498">
    <property type="entry name" value="Tetracyclin repressor-like, C-terminal domain"/>
    <property type="match status" value="1"/>
</dbReference>
<dbReference type="InterPro" id="IPR025996">
    <property type="entry name" value="MT1864/Rv1816-like_C"/>
</dbReference>
<evidence type="ECO:0000313" key="8">
    <source>
        <dbReference type="Proteomes" id="UP000733379"/>
    </source>
</evidence>
<dbReference type="RefSeq" id="WP_215917425.1">
    <property type="nucleotide sequence ID" value="NZ_JAHKNI010000004.1"/>
</dbReference>
<comment type="caution">
    <text evidence="7">The sequence shown here is derived from an EMBL/GenBank/DDBJ whole genome shotgun (WGS) entry which is preliminary data.</text>
</comment>
<dbReference type="InterPro" id="IPR001647">
    <property type="entry name" value="HTH_TetR"/>
</dbReference>
<evidence type="ECO:0000313" key="7">
    <source>
        <dbReference type="EMBL" id="MBU3065670.1"/>
    </source>
</evidence>
<dbReference type="Pfam" id="PF00440">
    <property type="entry name" value="TetR_N"/>
    <property type="match status" value="1"/>
</dbReference>
<sequence>MAETSPRVRNPWGQGERLRAEILRAAARLLSELDGEQGLTIRGVARAAGISPASIYQHFSDKSALVQGLIAHIYAQLAAAMAEADAQYPPEAILDRVRARMKAYCLFALENPGHYRLIIKLRPTPSRPTGPLADIVRSIIDLLERGEREGIRMRVPPSRAAVIVFVGVHGRVALQHTSGGEDQDEQIMAFVDELVSLVVD</sequence>
<evidence type="ECO:0000259" key="5">
    <source>
        <dbReference type="PROSITE" id="PS50977"/>
    </source>
</evidence>
<keyword evidence="3" id="KW-0804">Transcription</keyword>